<feature type="domain" description="HPt" evidence="21">
    <location>
        <begin position="900"/>
        <end position="998"/>
    </location>
</feature>
<dbReference type="GO" id="GO:0005886">
    <property type="term" value="C:plasma membrane"/>
    <property type="evidence" value="ECO:0007669"/>
    <property type="project" value="UniProtKB-SubCell"/>
</dbReference>
<keyword evidence="8" id="KW-0067">ATP-binding</keyword>
<evidence type="ECO:0000259" key="19">
    <source>
        <dbReference type="PROSITE" id="PS50112"/>
    </source>
</evidence>
<dbReference type="SUPFAM" id="SSF47384">
    <property type="entry name" value="Homodimeric domain of signal transducing histidine kinase"/>
    <property type="match status" value="1"/>
</dbReference>
<dbReference type="Pfam" id="PF00512">
    <property type="entry name" value="HisKA"/>
    <property type="match status" value="1"/>
</dbReference>
<dbReference type="InterPro" id="IPR000700">
    <property type="entry name" value="PAS-assoc_C"/>
</dbReference>
<dbReference type="FunFam" id="3.30.565.10:FF:000010">
    <property type="entry name" value="Sensor histidine kinase RcsC"/>
    <property type="match status" value="1"/>
</dbReference>
<dbReference type="SMART" id="SM00448">
    <property type="entry name" value="REC"/>
    <property type="match status" value="1"/>
</dbReference>
<dbReference type="PROSITE" id="PS50109">
    <property type="entry name" value="HIS_KIN"/>
    <property type="match status" value="1"/>
</dbReference>
<dbReference type="InterPro" id="IPR035965">
    <property type="entry name" value="PAS-like_dom_sf"/>
</dbReference>
<comment type="caution">
    <text evidence="22">The sequence shown here is derived from an EMBL/GenBank/DDBJ whole genome shotgun (WGS) entry which is preliminary data.</text>
</comment>
<dbReference type="PANTHER" id="PTHR45339:SF3">
    <property type="entry name" value="HISTIDINE KINASE"/>
    <property type="match status" value="1"/>
</dbReference>
<evidence type="ECO:0000259" key="21">
    <source>
        <dbReference type="PROSITE" id="PS50894"/>
    </source>
</evidence>
<keyword evidence="5" id="KW-0732">Signal</keyword>
<evidence type="ECO:0000313" key="22">
    <source>
        <dbReference type="EMBL" id="TFW31377.1"/>
    </source>
</evidence>
<feature type="domain" description="PAC" evidence="20">
    <location>
        <begin position="326"/>
        <end position="378"/>
    </location>
</feature>
<dbReference type="InterPro" id="IPR003594">
    <property type="entry name" value="HATPase_dom"/>
</dbReference>
<keyword evidence="4" id="KW-0808">Transferase</keyword>
<dbReference type="InterPro" id="IPR011006">
    <property type="entry name" value="CheY-like_superfamily"/>
</dbReference>
<dbReference type="InterPro" id="IPR004358">
    <property type="entry name" value="Sig_transdc_His_kin-like_C"/>
</dbReference>
<feature type="domain" description="Response regulatory" evidence="18">
    <location>
        <begin position="630"/>
        <end position="734"/>
    </location>
</feature>
<dbReference type="Pfam" id="PF00989">
    <property type="entry name" value="PAS"/>
    <property type="match status" value="1"/>
</dbReference>
<evidence type="ECO:0000256" key="3">
    <source>
        <dbReference type="ARBA" id="ARBA00022553"/>
    </source>
</evidence>
<dbReference type="GO" id="GO:0000155">
    <property type="term" value="F:phosphorelay sensor kinase activity"/>
    <property type="evidence" value="ECO:0007669"/>
    <property type="project" value="InterPro"/>
</dbReference>
<dbReference type="PANTHER" id="PTHR45339">
    <property type="entry name" value="HYBRID SIGNAL TRANSDUCTION HISTIDINE KINASE J"/>
    <property type="match status" value="1"/>
</dbReference>
<dbReference type="SMART" id="SM00387">
    <property type="entry name" value="HATPase_c"/>
    <property type="match status" value="1"/>
</dbReference>
<reference evidence="22 23" key="1">
    <citation type="submission" date="2019-03" db="EMBL/GenBank/DDBJ databases">
        <title>Draft Genome Sequence of Duganella callidus sp. nov., a Novel Duganella Species Isolated from Cultivated Soil.</title>
        <authorList>
            <person name="Raths R."/>
            <person name="Peta V."/>
            <person name="Bucking H."/>
        </authorList>
    </citation>
    <scope>NUCLEOTIDE SEQUENCE [LARGE SCALE GENOMIC DNA]</scope>
    <source>
        <strain evidence="22 23">DN04</strain>
    </source>
</reference>
<organism evidence="22 23">
    <name type="scientific">Duganella callida</name>
    <dbReference type="NCBI Taxonomy" id="2561932"/>
    <lineage>
        <taxon>Bacteria</taxon>
        <taxon>Pseudomonadati</taxon>
        <taxon>Pseudomonadota</taxon>
        <taxon>Betaproteobacteria</taxon>
        <taxon>Burkholderiales</taxon>
        <taxon>Oxalobacteraceae</taxon>
        <taxon>Telluria group</taxon>
        <taxon>Duganella</taxon>
    </lineage>
</organism>
<evidence type="ECO:0000256" key="7">
    <source>
        <dbReference type="ARBA" id="ARBA00022777"/>
    </source>
</evidence>
<evidence type="ECO:0000256" key="5">
    <source>
        <dbReference type="ARBA" id="ARBA00022729"/>
    </source>
</evidence>
<dbReference type="Pfam" id="PF01627">
    <property type="entry name" value="Hpt"/>
    <property type="match status" value="1"/>
</dbReference>
<evidence type="ECO:0000256" key="8">
    <source>
        <dbReference type="ARBA" id="ARBA00022840"/>
    </source>
</evidence>
<evidence type="ECO:0000256" key="2">
    <source>
        <dbReference type="ARBA" id="ARBA00012438"/>
    </source>
</evidence>
<dbReference type="GO" id="GO:0006355">
    <property type="term" value="P:regulation of DNA-templated transcription"/>
    <property type="evidence" value="ECO:0007669"/>
    <property type="project" value="InterPro"/>
</dbReference>
<evidence type="ECO:0000256" key="13">
    <source>
        <dbReference type="ARBA" id="ARBA00068150"/>
    </source>
</evidence>
<gene>
    <name evidence="22" type="ORF">E4L98_00340</name>
</gene>
<dbReference type="InterPro" id="IPR008207">
    <property type="entry name" value="Sig_transdc_His_kin_Hpt_dom"/>
</dbReference>
<name>A0A4Y9T363_9BURK</name>
<feature type="domain" description="Histidine kinase" evidence="17">
    <location>
        <begin position="396"/>
        <end position="617"/>
    </location>
</feature>
<dbReference type="InterPro" id="IPR000014">
    <property type="entry name" value="PAS"/>
</dbReference>
<dbReference type="AlphaFoldDB" id="A0A4Y9T363"/>
<comment type="caution">
    <text evidence="16">Lacks conserved residue(s) required for the propagation of feature annotation.</text>
</comment>
<comment type="function">
    <text evidence="11">Member of the two-component regulatory system BvgS/BvgA. Phosphorylates BvgA via a four-step phosphorelay in response to environmental signals.</text>
</comment>
<feature type="domain" description="PAS" evidence="19">
    <location>
        <begin position="237"/>
        <end position="283"/>
    </location>
</feature>
<dbReference type="PROSITE" id="PS50894">
    <property type="entry name" value="HPT"/>
    <property type="match status" value="1"/>
</dbReference>
<keyword evidence="23" id="KW-1185">Reference proteome</keyword>
<dbReference type="Gene3D" id="3.30.565.10">
    <property type="entry name" value="Histidine kinase-like ATPase, C-terminal domain"/>
    <property type="match status" value="1"/>
</dbReference>
<dbReference type="EC" id="2.7.13.3" evidence="2"/>
<protein>
    <recommendedName>
        <fullName evidence="13">Sensory/regulatory protein RpfC</fullName>
        <ecNumber evidence="2">2.7.13.3</ecNumber>
    </recommendedName>
    <alternativeName>
        <fullName evidence="14">Virulence sensor protein BvgS</fullName>
    </alternativeName>
</protein>
<feature type="domain" description="PAC" evidence="20">
    <location>
        <begin position="166"/>
        <end position="218"/>
    </location>
</feature>
<evidence type="ECO:0000259" key="20">
    <source>
        <dbReference type="PROSITE" id="PS50113"/>
    </source>
</evidence>
<dbReference type="SUPFAM" id="SSF55874">
    <property type="entry name" value="ATPase domain of HSP90 chaperone/DNA topoisomerase II/histidine kinase"/>
    <property type="match status" value="1"/>
</dbReference>
<evidence type="ECO:0000256" key="1">
    <source>
        <dbReference type="ARBA" id="ARBA00000085"/>
    </source>
</evidence>
<evidence type="ECO:0000256" key="9">
    <source>
        <dbReference type="ARBA" id="ARBA00023012"/>
    </source>
</evidence>
<keyword evidence="6" id="KW-0547">Nucleotide-binding</keyword>
<feature type="modified residue" description="4-aspartylphosphate" evidence="16">
    <location>
        <position position="805"/>
    </location>
</feature>
<evidence type="ECO:0000259" key="18">
    <source>
        <dbReference type="PROSITE" id="PS50110"/>
    </source>
</evidence>
<proteinExistence type="predicted"/>
<dbReference type="SUPFAM" id="SSF47226">
    <property type="entry name" value="Histidine-containing phosphotransfer domain, HPT domain"/>
    <property type="match status" value="1"/>
</dbReference>
<feature type="modified residue" description="Phosphohistidine" evidence="15">
    <location>
        <position position="939"/>
    </location>
</feature>
<dbReference type="GO" id="GO:0005524">
    <property type="term" value="F:ATP binding"/>
    <property type="evidence" value="ECO:0007669"/>
    <property type="project" value="UniProtKB-KW"/>
</dbReference>
<dbReference type="Gene3D" id="1.10.287.130">
    <property type="match status" value="1"/>
</dbReference>
<keyword evidence="10" id="KW-0843">Virulence</keyword>
<dbReference type="Pfam" id="PF00072">
    <property type="entry name" value="Response_reg"/>
    <property type="match status" value="1"/>
</dbReference>
<dbReference type="InterPro" id="IPR013767">
    <property type="entry name" value="PAS_fold"/>
</dbReference>
<dbReference type="CDD" id="cd00130">
    <property type="entry name" value="PAS"/>
    <property type="match status" value="2"/>
</dbReference>
<feature type="domain" description="Response regulatory" evidence="18">
    <location>
        <begin position="754"/>
        <end position="871"/>
    </location>
</feature>
<evidence type="ECO:0000256" key="4">
    <source>
        <dbReference type="ARBA" id="ARBA00022679"/>
    </source>
</evidence>
<evidence type="ECO:0000313" key="23">
    <source>
        <dbReference type="Proteomes" id="UP000297729"/>
    </source>
</evidence>
<keyword evidence="9" id="KW-0902">Two-component regulatory system</keyword>
<dbReference type="PROSITE" id="PS50113">
    <property type="entry name" value="PAC"/>
    <property type="match status" value="2"/>
</dbReference>
<evidence type="ECO:0000256" key="10">
    <source>
        <dbReference type="ARBA" id="ARBA00023026"/>
    </source>
</evidence>
<dbReference type="FunFam" id="1.10.287.130:FF:000002">
    <property type="entry name" value="Two-component osmosensing histidine kinase"/>
    <property type="match status" value="1"/>
</dbReference>
<keyword evidence="7" id="KW-0418">Kinase</keyword>
<dbReference type="Pfam" id="PF13426">
    <property type="entry name" value="PAS_9"/>
    <property type="match status" value="1"/>
</dbReference>
<accession>A0A4Y9T363</accession>
<dbReference type="InterPro" id="IPR036641">
    <property type="entry name" value="HPT_dom_sf"/>
</dbReference>
<dbReference type="SMART" id="SM00388">
    <property type="entry name" value="HisKA"/>
    <property type="match status" value="1"/>
</dbReference>
<comment type="catalytic activity">
    <reaction evidence="1">
        <text>ATP + protein L-histidine = ADP + protein N-phospho-L-histidine.</text>
        <dbReference type="EC" id="2.7.13.3"/>
    </reaction>
</comment>
<evidence type="ECO:0000256" key="6">
    <source>
        <dbReference type="ARBA" id="ARBA00022741"/>
    </source>
</evidence>
<dbReference type="Gene3D" id="3.40.50.2300">
    <property type="match status" value="2"/>
</dbReference>
<evidence type="ECO:0000256" key="16">
    <source>
        <dbReference type="PROSITE-ProRule" id="PRU00169"/>
    </source>
</evidence>
<feature type="domain" description="PAS" evidence="19">
    <location>
        <begin position="92"/>
        <end position="162"/>
    </location>
</feature>
<dbReference type="PROSITE" id="PS50112">
    <property type="entry name" value="PAS"/>
    <property type="match status" value="2"/>
</dbReference>
<dbReference type="NCBIfam" id="TIGR00229">
    <property type="entry name" value="sensory_box"/>
    <property type="match status" value="2"/>
</dbReference>
<dbReference type="SMART" id="SM00086">
    <property type="entry name" value="PAC"/>
    <property type="match status" value="2"/>
</dbReference>
<dbReference type="InterPro" id="IPR005467">
    <property type="entry name" value="His_kinase_dom"/>
</dbReference>
<dbReference type="InterPro" id="IPR036890">
    <property type="entry name" value="HATPase_C_sf"/>
</dbReference>
<evidence type="ECO:0000256" key="12">
    <source>
        <dbReference type="ARBA" id="ARBA00064003"/>
    </source>
</evidence>
<dbReference type="Proteomes" id="UP000297729">
    <property type="component" value="Unassembled WGS sequence"/>
</dbReference>
<evidence type="ECO:0000256" key="11">
    <source>
        <dbReference type="ARBA" id="ARBA00058004"/>
    </source>
</evidence>
<dbReference type="InterPro" id="IPR001610">
    <property type="entry name" value="PAC"/>
</dbReference>
<evidence type="ECO:0000256" key="15">
    <source>
        <dbReference type="PROSITE-ProRule" id="PRU00110"/>
    </source>
</evidence>
<dbReference type="SMART" id="SM00091">
    <property type="entry name" value="PAS"/>
    <property type="match status" value="2"/>
</dbReference>
<dbReference type="CDD" id="cd16922">
    <property type="entry name" value="HATPase_EvgS-ArcB-TorS-like"/>
    <property type="match status" value="1"/>
</dbReference>
<dbReference type="InterPro" id="IPR003661">
    <property type="entry name" value="HisK_dim/P_dom"/>
</dbReference>
<evidence type="ECO:0000256" key="14">
    <source>
        <dbReference type="ARBA" id="ARBA00070152"/>
    </source>
</evidence>
<dbReference type="Gene3D" id="3.30.450.20">
    <property type="entry name" value="PAS domain"/>
    <property type="match status" value="2"/>
</dbReference>
<dbReference type="CDD" id="cd00082">
    <property type="entry name" value="HisKA"/>
    <property type="match status" value="1"/>
</dbReference>
<dbReference type="InterPro" id="IPR036097">
    <property type="entry name" value="HisK_dim/P_sf"/>
</dbReference>
<dbReference type="PROSITE" id="PS50110">
    <property type="entry name" value="RESPONSE_REGULATORY"/>
    <property type="match status" value="2"/>
</dbReference>
<dbReference type="EMBL" id="SPVG01000005">
    <property type="protein sequence ID" value="TFW31377.1"/>
    <property type="molecule type" value="Genomic_DNA"/>
</dbReference>
<dbReference type="Gene3D" id="1.20.120.160">
    <property type="entry name" value="HPT domain"/>
    <property type="match status" value="1"/>
</dbReference>
<keyword evidence="3 16" id="KW-0597">Phosphoprotein</keyword>
<comment type="subunit">
    <text evidence="12">At low DSF concentrations, interacts with RpfF.</text>
</comment>
<dbReference type="SUPFAM" id="SSF55785">
    <property type="entry name" value="PYP-like sensor domain (PAS domain)"/>
    <property type="match status" value="2"/>
</dbReference>
<dbReference type="Pfam" id="PF02518">
    <property type="entry name" value="HATPase_c"/>
    <property type="match status" value="1"/>
</dbReference>
<dbReference type="SUPFAM" id="SSF52172">
    <property type="entry name" value="CheY-like"/>
    <property type="match status" value="2"/>
</dbReference>
<sequence>MAGRRSGRAARRCRRHAAWRQTPGWRRYPGPGCRACRRGARARCRRCRSAPPCPGPSPAGIFSAGVIITVALSTLLAVAEAGRRRRHEVLAGQARLAAIVDSSADAIIGKDLQGRITSWNRGAERLFGYSAEQALGRTVGELLVPPHLQHEERAILRRLSAGETVPDVETQRQHRDGHLIDVWVAVAPVRHPDGSVIGAAKTVRDITERRAAELRVRAANARLEDTVAQRTAQLRDTNLMLSNVLDAATGVAIIACANDGSITVFNRGAERMLGYQADELLHRATPMRFHDGDEVAARAAELSTMEGRPVDPFRAVVLVAERAGAETREWTYVRRDGGRLAVSLIVTAMYGAQGERAGYLGVAMDITQRRELLSSLEQAKEQALAASAAKSNFLANMSHEIRTPMNAVLGMLQLVQGTALAPRQRDFVAKADSAARALLQLLNDVLDYSKIEAGKLQLDPHPFDVDALLRDLAVILAGNQGDKDVEVIFDLDPRLPPILIGDRLRLQQILINLAGNALKFTARGHVTVALQVLACDGGRLRLQVSVADSGIGIGAEQQARIFDGFTQAEASISRRYGGSGLGLVISRRLLALMDSQLQLESRPGHGSRFWFELTLGYGEAAPSPQAGPLAVLVTHAHAAAGAALQRMCNGLGWRVAVAACAGEACALLRSQPFDAVLLQAALAQREEVVQQLAEQAQPPALVLLTAAGNAAETATVLGLPATPQQLAAAVRHAREAPATDLAAPPAPQRLVGLRVLLVEDNALNREVAGQLLANEGALVELAENGSDGVQRVLRAATLPDVVLMDMQMPEMDGLEATRRIRAAVGSGLRIVAMTANAGDGDRAACLAAGMNEHVGKPIDLELLVRCLRQPGAVAPSAPAGVDPGDGDEPLAATLARFGGDTGLYRRALSMFGAQSQQLADQAVMALRQGDRAGAAAALHTYKGLAATLGARALAAEVKTLEQAHRQEHTDAGMAERINALCQLGEETRARLLRRLDGDQPAPMTDAMATVAASAGAVALELDVLEQLLASANMRALQWVERLAGEGDPVLAQVARCLNELNFARALDLLHGRVQVPVPAVAPV</sequence>
<dbReference type="PRINTS" id="PR00344">
    <property type="entry name" value="BCTRLSENSOR"/>
</dbReference>
<dbReference type="InterPro" id="IPR001789">
    <property type="entry name" value="Sig_transdc_resp-reg_receiver"/>
</dbReference>
<dbReference type="CDD" id="cd17546">
    <property type="entry name" value="REC_hyHK_CKI1_RcsC-like"/>
    <property type="match status" value="1"/>
</dbReference>
<dbReference type="OrthoDB" id="5290456at2"/>
<evidence type="ECO:0000259" key="17">
    <source>
        <dbReference type="PROSITE" id="PS50109"/>
    </source>
</evidence>